<evidence type="ECO:0000313" key="1">
    <source>
        <dbReference type="EMBL" id="RAL68958.1"/>
    </source>
</evidence>
<dbReference type="Proteomes" id="UP000249146">
    <property type="component" value="Unassembled WGS sequence"/>
</dbReference>
<organism evidence="1 2">
    <name type="scientific">Dehalococcoides mccartyi</name>
    <dbReference type="NCBI Taxonomy" id="61435"/>
    <lineage>
        <taxon>Bacteria</taxon>
        <taxon>Bacillati</taxon>
        <taxon>Chloroflexota</taxon>
        <taxon>Dehalococcoidia</taxon>
        <taxon>Dehalococcoidales</taxon>
        <taxon>Dehalococcoidaceae</taxon>
        <taxon>Dehalococcoides</taxon>
    </lineage>
</organism>
<comment type="caution">
    <text evidence="1">The sequence shown here is derived from an EMBL/GenBank/DDBJ whole genome shotgun (WGS) entry which is preliminary data.</text>
</comment>
<evidence type="ECO:0000313" key="2">
    <source>
        <dbReference type="Proteomes" id="UP000249146"/>
    </source>
</evidence>
<reference evidence="1 2" key="1">
    <citation type="submission" date="2018-05" db="EMBL/GenBank/DDBJ databases">
        <title>Draft genome sequences of Dehalococcoides mccartyi strains RC and KS.</title>
        <authorList>
            <person name="Higgins S.A."/>
            <person name="Padilla-Crespo E."/>
            <person name="Loeffler F.E."/>
        </authorList>
    </citation>
    <scope>NUCLEOTIDE SEQUENCE [LARGE SCALE GENOMIC DNA]</scope>
    <source>
        <strain evidence="1 2">RC</strain>
    </source>
</reference>
<gene>
    <name evidence="1" type="ORF">C1G87_1438</name>
</gene>
<protein>
    <submittedName>
        <fullName evidence="1">Uncharacterized protein</fullName>
    </submittedName>
</protein>
<dbReference type="EMBL" id="QGLC01000018">
    <property type="protein sequence ID" value="RAL68958.1"/>
    <property type="molecule type" value="Genomic_DNA"/>
</dbReference>
<sequence length="49" mass="5580">MDYNKPTTEIDWNKASRFDFRHLPSASGKGRGKRRPGLTLGMVMVLQTD</sequence>
<accession>A0A328EMY6</accession>
<name>A0A328EMY6_9CHLR</name>
<proteinExistence type="predicted"/>
<dbReference type="AlphaFoldDB" id="A0A328EMY6"/>